<feature type="compositionally biased region" description="Basic and acidic residues" evidence="1">
    <location>
        <begin position="180"/>
        <end position="196"/>
    </location>
</feature>
<sequence length="196" mass="21860">MGNWTEDFKSNVIYRLDENIRMVSIALSKVDDDETWVKQNLAINTLGNQLLHIIGNLKQYVISGLGGEADNRNREEEFNAEDGPTKDELLKQLLHLGQEVTSTIQNASEEDLLKKYKVQGFDLSGMGLVIHAVEHFSYHTGQIATLVKLVVNEPLGFYAGLDLNILNQVEDDGDLEGSDLDSKNEKKEADDIAGKE</sequence>
<evidence type="ECO:0000313" key="2">
    <source>
        <dbReference type="EMBL" id="RMB57336.1"/>
    </source>
</evidence>
<name>A0A3M0GJ63_9FLAO</name>
<dbReference type="Gene3D" id="1.20.120.450">
    <property type="entry name" value="dinb family like domain"/>
    <property type="match status" value="1"/>
</dbReference>
<protein>
    <submittedName>
        <fullName evidence="2">DUF1572 domain-containing protein</fullName>
    </submittedName>
</protein>
<reference evidence="2 3" key="1">
    <citation type="submission" date="2018-10" db="EMBL/GenBank/DDBJ databases">
        <title>Dokdonia luteus sp. nov., isolated from sea water.</title>
        <authorList>
            <person name="Zhou L.Y."/>
            <person name="Du Z.J."/>
        </authorList>
    </citation>
    <scope>NUCLEOTIDE SEQUENCE [LARGE SCALE GENOMIC DNA]</scope>
    <source>
        <strain evidence="2 3">SH27</strain>
    </source>
</reference>
<dbReference type="InterPro" id="IPR034660">
    <property type="entry name" value="DinB/YfiT-like"/>
</dbReference>
<feature type="region of interest" description="Disordered" evidence="1">
    <location>
        <begin position="172"/>
        <end position="196"/>
    </location>
</feature>
<dbReference type="OrthoDB" id="893570at2"/>
<dbReference type="AlphaFoldDB" id="A0A3M0GJ63"/>
<keyword evidence="3" id="KW-1185">Reference proteome</keyword>
<proteinExistence type="predicted"/>
<dbReference type="SUPFAM" id="SSF109854">
    <property type="entry name" value="DinB/YfiT-like putative metalloenzymes"/>
    <property type="match status" value="1"/>
</dbReference>
<comment type="caution">
    <text evidence="2">The sequence shown here is derived from an EMBL/GenBank/DDBJ whole genome shotgun (WGS) entry which is preliminary data.</text>
</comment>
<dbReference type="Proteomes" id="UP000281985">
    <property type="component" value="Unassembled WGS sequence"/>
</dbReference>
<dbReference type="RefSeq" id="WP_121917814.1">
    <property type="nucleotide sequence ID" value="NZ_REFV01000011.1"/>
</dbReference>
<accession>A0A3M0GJ63</accession>
<evidence type="ECO:0000313" key="3">
    <source>
        <dbReference type="Proteomes" id="UP000281985"/>
    </source>
</evidence>
<gene>
    <name evidence="2" type="ORF">EAX61_11350</name>
</gene>
<dbReference type="InterPro" id="IPR011466">
    <property type="entry name" value="DUF1572"/>
</dbReference>
<dbReference type="Pfam" id="PF07609">
    <property type="entry name" value="DUF1572"/>
    <property type="match status" value="1"/>
</dbReference>
<dbReference type="EMBL" id="REFV01000011">
    <property type="protein sequence ID" value="RMB57336.1"/>
    <property type="molecule type" value="Genomic_DNA"/>
</dbReference>
<organism evidence="2 3">
    <name type="scientific">Dokdonia sinensis</name>
    <dbReference type="NCBI Taxonomy" id="2479847"/>
    <lineage>
        <taxon>Bacteria</taxon>
        <taxon>Pseudomonadati</taxon>
        <taxon>Bacteroidota</taxon>
        <taxon>Flavobacteriia</taxon>
        <taxon>Flavobacteriales</taxon>
        <taxon>Flavobacteriaceae</taxon>
        <taxon>Dokdonia</taxon>
    </lineage>
</organism>
<evidence type="ECO:0000256" key="1">
    <source>
        <dbReference type="SAM" id="MobiDB-lite"/>
    </source>
</evidence>